<proteinExistence type="predicted"/>
<dbReference type="InParanoid" id="E3LX46"/>
<feature type="domain" description="MOFRL-associated" evidence="3">
    <location>
        <begin position="133"/>
        <end position="380"/>
    </location>
</feature>
<feature type="region of interest" description="Disordered" evidence="2">
    <location>
        <begin position="661"/>
        <end position="758"/>
    </location>
</feature>
<dbReference type="SUPFAM" id="SSF57716">
    <property type="entry name" value="Glucocorticoid receptor-like (DNA-binding domain)"/>
    <property type="match status" value="1"/>
</dbReference>
<gene>
    <name evidence="4" type="ORF">CRE_02813</name>
</gene>
<evidence type="ECO:0000313" key="5">
    <source>
        <dbReference type="Proteomes" id="UP000008281"/>
    </source>
</evidence>
<dbReference type="EMBL" id="DS268417">
    <property type="protein sequence ID" value="EFO83656.1"/>
    <property type="molecule type" value="Genomic_DNA"/>
</dbReference>
<reference evidence="4" key="1">
    <citation type="submission" date="2007-07" db="EMBL/GenBank/DDBJ databases">
        <title>PCAP assembly of the Caenorhabditis remanei genome.</title>
        <authorList>
            <consortium name="The Caenorhabditis remanei Sequencing Consortium"/>
            <person name="Wilson R.K."/>
        </authorList>
    </citation>
    <scope>NUCLEOTIDE SEQUENCE [LARGE SCALE GENOMIC DNA]</scope>
    <source>
        <strain evidence="4">PB4641</strain>
    </source>
</reference>
<feature type="region of interest" description="Disordered" evidence="2">
    <location>
        <begin position="775"/>
        <end position="900"/>
    </location>
</feature>
<dbReference type="Proteomes" id="UP000008281">
    <property type="component" value="Unassembled WGS sequence"/>
</dbReference>
<sequence length="992" mass="113873">MSQQNNHRLPKTGPVAPTPTSPPPGTPSPDDPSPVTSSNADPVARIRNSTMRSPRGSSSSMSSEYLEQQADELPNIIISEEPTSKKPRKSILKKFDDGVEYDIPGTSSRRRLYIDVPNGANVPSDSSNKRKMEIIVQSCVQSFCPKGATGKAITELAAFPTLTRDVVIVSIGKYAMEMAEGAIENLGMFNILKTFVFAGPNAKKSMERCEFYNAPKKFEISCFAKKYVNPTDKVIEELQKYDERYHEEYDDSGDIIKVHPKFIFLISQGGEDYFFSSREPVMEGEKRLPLEGKVKIVSKFKDYNASKEQLAVVRKILSRVKAGGIINYIKNGYCHGFYMPESLDDEMADISGGPTIYPEYEDEKNAVKKIMENLGMEDSMFNEFQWSQLETPNDYYNRPGLYRNQNKMIVSVPLLFESIREKLVHYDTSTPFGYKRGKTKNIGRLFTEMLCSQHLGDTALTRNTICPLPTTFPMALISGGEFGPMDAESGGEDFKSTTPVQELMLDCLMAFEGKEPAYEFTLTCVDTSGDDGTSSLSGIVISNKDVKKMKYLKKKGREISYSDPIEFWWLFGKEENKIGFKGAVDMGIIFIVTLEKSFEEERKRFEEMNKMSEREKIDAEEKRKLDEMLEEARRKTLLTAEMNSKQRKLEREMKRLREEQMELKKVEKKKRKRNDEDRERHVEDEGFHGGDNGEERNEEHQNVEEEGSSSENKDDPLDELPHGEGTVWHGESRHDPRRITEPKICLKCGTENGKPWRWIPTARKWACNNCGQKLLYNLPKKGGRGKEKEGNRQDRRDEGNDNEEEKEEEGEEDTTEPEDREQHMNVDGSHDGDNNEERNEEHGNVEDEEGDAPNQQKELLRNDDYEEEEKEEEEEEEDTTEMDKLLRGDGTVWNGESRQDPRRKIKPRICLKCGQDTDKFWRWVPTARKWSCDPCGRFIEKYLKKVSFEQAEKQRSEKENEKTKNDRIALTTTTSISIASLTFFIFQVSHLY</sequence>
<feature type="compositionally biased region" description="Basic and acidic residues" evidence="2">
    <location>
        <begin position="820"/>
        <end position="845"/>
    </location>
</feature>
<feature type="compositionally biased region" description="Basic and acidic residues" evidence="2">
    <location>
        <begin position="730"/>
        <end position="741"/>
    </location>
</feature>
<dbReference type="SUPFAM" id="SSF82544">
    <property type="entry name" value="GckA/TtuD-like"/>
    <property type="match status" value="1"/>
</dbReference>
<name>E3LX46_CAERE</name>
<feature type="compositionally biased region" description="Basic and acidic residues" evidence="2">
    <location>
        <begin position="711"/>
        <end position="722"/>
    </location>
</feature>
<feature type="compositionally biased region" description="Basic and acidic residues" evidence="2">
    <location>
        <begin position="784"/>
        <end position="799"/>
    </location>
</feature>
<feature type="region of interest" description="Disordered" evidence="2">
    <location>
        <begin position="1"/>
        <end position="66"/>
    </location>
</feature>
<dbReference type="InterPro" id="IPR039760">
    <property type="entry name" value="MOFRL_protein"/>
</dbReference>
<dbReference type="Pfam" id="PF13660">
    <property type="entry name" value="DUF4147"/>
    <property type="match status" value="1"/>
</dbReference>
<feature type="compositionally biased region" description="Low complexity" evidence="2">
    <location>
        <begin position="49"/>
        <end position="63"/>
    </location>
</feature>
<protein>
    <recommendedName>
        <fullName evidence="3">MOFRL-associated domain-containing protein</fullName>
    </recommendedName>
</protein>
<keyword evidence="1" id="KW-0175">Coiled coil</keyword>
<organism evidence="5">
    <name type="scientific">Caenorhabditis remanei</name>
    <name type="common">Caenorhabditis vulgaris</name>
    <dbReference type="NCBI Taxonomy" id="31234"/>
    <lineage>
        <taxon>Eukaryota</taxon>
        <taxon>Metazoa</taxon>
        <taxon>Ecdysozoa</taxon>
        <taxon>Nematoda</taxon>
        <taxon>Chromadorea</taxon>
        <taxon>Rhabditida</taxon>
        <taxon>Rhabditina</taxon>
        <taxon>Rhabditomorpha</taxon>
        <taxon>Rhabditoidea</taxon>
        <taxon>Rhabditidae</taxon>
        <taxon>Peloderinae</taxon>
        <taxon>Caenorhabditis</taxon>
    </lineage>
</organism>
<feature type="compositionally biased region" description="Acidic residues" evidence="2">
    <location>
        <begin position="864"/>
        <end position="880"/>
    </location>
</feature>
<dbReference type="AlphaFoldDB" id="E3LX46"/>
<feature type="compositionally biased region" description="Basic and acidic residues" evidence="2">
    <location>
        <begin position="673"/>
        <end position="703"/>
    </location>
</feature>
<dbReference type="InterPro" id="IPR038614">
    <property type="entry name" value="GK_N_sf"/>
</dbReference>
<evidence type="ECO:0000259" key="3">
    <source>
        <dbReference type="Pfam" id="PF13660"/>
    </source>
</evidence>
<accession>E3LX46</accession>
<dbReference type="PANTHER" id="PTHR12227">
    <property type="entry name" value="GLYCERATE KINASE"/>
    <property type="match status" value="1"/>
</dbReference>
<feature type="compositionally biased region" description="Pro residues" evidence="2">
    <location>
        <begin position="16"/>
        <end position="32"/>
    </location>
</feature>
<dbReference type="GO" id="GO:0005737">
    <property type="term" value="C:cytoplasm"/>
    <property type="evidence" value="ECO:0007669"/>
    <property type="project" value="TreeGrafter"/>
</dbReference>
<dbReference type="HOGENOM" id="CLU_301325_0_0_1"/>
<evidence type="ECO:0000256" key="1">
    <source>
        <dbReference type="SAM" id="Coils"/>
    </source>
</evidence>
<dbReference type="PANTHER" id="PTHR12227:SF0">
    <property type="entry name" value="GLYCERATE KINASE"/>
    <property type="match status" value="1"/>
</dbReference>
<dbReference type="InterPro" id="IPR025286">
    <property type="entry name" value="MOFRL_assoc_dom"/>
</dbReference>
<evidence type="ECO:0000313" key="4">
    <source>
        <dbReference type="EMBL" id="EFO83656.1"/>
    </source>
</evidence>
<dbReference type="Gene3D" id="3.40.50.10180">
    <property type="entry name" value="Glycerate kinase, MOFRL-like N-terminal domain"/>
    <property type="match status" value="1"/>
</dbReference>
<feature type="compositionally biased region" description="Acidic residues" evidence="2">
    <location>
        <begin position="800"/>
        <end position="819"/>
    </location>
</feature>
<dbReference type="STRING" id="31234.E3LX46"/>
<keyword evidence="5" id="KW-1185">Reference proteome</keyword>
<dbReference type="eggNOG" id="KOG3935">
    <property type="taxonomic scope" value="Eukaryota"/>
</dbReference>
<evidence type="ECO:0000256" key="2">
    <source>
        <dbReference type="SAM" id="MobiDB-lite"/>
    </source>
</evidence>
<dbReference type="GO" id="GO:0008887">
    <property type="term" value="F:glycerate kinase activity"/>
    <property type="evidence" value="ECO:0007669"/>
    <property type="project" value="InterPro"/>
</dbReference>
<feature type="coiled-coil region" evidence="1">
    <location>
        <begin position="939"/>
        <end position="966"/>
    </location>
</feature>